<dbReference type="SUPFAM" id="SSF57535">
    <property type="entry name" value="Complement control module/SCR domain"/>
    <property type="match status" value="2"/>
</dbReference>
<dbReference type="Gene3D" id="4.10.410.20">
    <property type="match status" value="1"/>
</dbReference>
<dbReference type="AlphaFoldDB" id="A0AAJ7FCW0"/>
<dbReference type="PROSITE" id="PS50958">
    <property type="entry name" value="SMB_2"/>
    <property type="match status" value="1"/>
</dbReference>
<dbReference type="SMART" id="SM00032">
    <property type="entry name" value="CCP"/>
    <property type="match status" value="2"/>
</dbReference>
<evidence type="ECO:0000259" key="8">
    <source>
        <dbReference type="PROSITE" id="PS50958"/>
    </source>
</evidence>
<dbReference type="InterPro" id="IPR001212">
    <property type="entry name" value="Somatomedin_B_dom"/>
</dbReference>
<dbReference type="GeneID" id="107263141"/>
<keyword evidence="4" id="KW-0472">Membrane</keyword>
<sequence length="584" mass="64572">MKCTTAIILVAIGLCFEASWQLPSKCQIKQLANGKVRGRSRGRIVRFICNEGFRLVGNRYSTCIRGRWDTPAPVCVNSECPTLPLPEHALLAPKFNGAVMTYFCEPGYQLIGTSEIYCDGRNWNDTAPHCRDSTATAPTSCDFEKPDLCWWEEDPTHDFDWIRHNFQTPSWHIGTGPSHDHTLGAGYDGYYLYVEASGRLENETARIFSPLYNASLTQSGCFSFWYHMYGKTIGALQVYFKPETSTLPQMMFRRQGNQGNQWHHGLFNLPASTVSFQIIIEGIRGSSYVSDIAIDDVAILHGDQCIIKNETSSDTTDATASDDQIEIVNAMQSCRGRCFGSNASSVVQPMSMDLCQCTVDCAENSLCCPDYAEYCVLENSTDTDGTTEPIPRTATMAGSTTKRKESPVSEKPIIPTKDPTKNIIPIIPKDDIDPEDTPNPSEKPKPVTEKSIITSSTRKSFVVSTTSRIITSKIINTTTSRSITTLDDNKPEYQTDSHVHIEIAEPLHDEPSPLSLAGVVGIVIGTLAGLAITTVIALVILRKRKSYKRGAQDSGLSEDSDVRFLTSDEVLDFTLAKPSDYEEL</sequence>
<feature type="domain" description="MAM" evidence="6">
    <location>
        <begin position="139"/>
        <end position="307"/>
    </location>
</feature>
<dbReference type="SMART" id="SM00201">
    <property type="entry name" value="SO"/>
    <property type="match status" value="1"/>
</dbReference>
<feature type="transmembrane region" description="Helical" evidence="4">
    <location>
        <begin position="516"/>
        <end position="541"/>
    </location>
</feature>
<gene>
    <name evidence="10" type="primary">LOC107263141</name>
</gene>
<dbReference type="InterPro" id="IPR051560">
    <property type="entry name" value="MAM_domain-containing"/>
</dbReference>
<evidence type="ECO:0000256" key="5">
    <source>
        <dbReference type="SAM" id="SignalP"/>
    </source>
</evidence>
<evidence type="ECO:0000256" key="2">
    <source>
        <dbReference type="PROSITE-ProRule" id="PRU00302"/>
    </source>
</evidence>
<feature type="region of interest" description="Disordered" evidence="3">
    <location>
        <begin position="382"/>
        <end position="451"/>
    </location>
</feature>
<accession>A0AAJ7FCW0</accession>
<dbReference type="InterPro" id="IPR013320">
    <property type="entry name" value="ConA-like_dom_sf"/>
</dbReference>
<feature type="chain" id="PRO_5042523331" evidence="5">
    <location>
        <begin position="22"/>
        <end position="584"/>
    </location>
</feature>
<dbReference type="Pfam" id="PF01033">
    <property type="entry name" value="Somatomedin_B"/>
    <property type="match status" value="1"/>
</dbReference>
<feature type="signal peptide" evidence="5">
    <location>
        <begin position="1"/>
        <end position="21"/>
    </location>
</feature>
<dbReference type="InterPro" id="IPR036024">
    <property type="entry name" value="Somatomedin_B-like_dom_sf"/>
</dbReference>
<dbReference type="Gene3D" id="2.60.120.200">
    <property type="match status" value="1"/>
</dbReference>
<dbReference type="SMART" id="SM00137">
    <property type="entry name" value="MAM"/>
    <property type="match status" value="1"/>
</dbReference>
<protein>
    <submittedName>
        <fullName evidence="10">MAM and LDL-receptor class A domain-containing protein 1</fullName>
    </submittedName>
</protein>
<evidence type="ECO:0000313" key="9">
    <source>
        <dbReference type="Proteomes" id="UP000694920"/>
    </source>
</evidence>
<evidence type="ECO:0000256" key="3">
    <source>
        <dbReference type="SAM" id="MobiDB-lite"/>
    </source>
</evidence>
<feature type="domain" description="Sushi" evidence="7">
    <location>
        <begin position="24"/>
        <end position="77"/>
    </location>
</feature>
<dbReference type="InterPro" id="IPR000436">
    <property type="entry name" value="Sushi_SCR_CCP_dom"/>
</dbReference>
<dbReference type="PROSITE" id="PS50923">
    <property type="entry name" value="SUSHI"/>
    <property type="match status" value="2"/>
</dbReference>
<keyword evidence="9" id="KW-1185">Reference proteome</keyword>
<keyword evidence="5" id="KW-0732">Signal</keyword>
<dbReference type="GO" id="GO:0016020">
    <property type="term" value="C:membrane"/>
    <property type="evidence" value="ECO:0007669"/>
    <property type="project" value="InterPro"/>
</dbReference>
<evidence type="ECO:0000256" key="1">
    <source>
        <dbReference type="ARBA" id="ARBA00023157"/>
    </source>
</evidence>
<dbReference type="CDD" id="cd21699">
    <property type="entry name" value="JMTM_APP_like"/>
    <property type="match status" value="1"/>
</dbReference>
<evidence type="ECO:0000259" key="7">
    <source>
        <dbReference type="PROSITE" id="PS50923"/>
    </source>
</evidence>
<comment type="caution">
    <text evidence="2">Lacks conserved residue(s) required for the propagation of feature annotation.</text>
</comment>
<evidence type="ECO:0000259" key="6">
    <source>
        <dbReference type="PROSITE" id="PS50060"/>
    </source>
</evidence>
<dbReference type="KEGG" id="ccin:107263141"/>
<dbReference type="Pfam" id="PF00629">
    <property type="entry name" value="MAM"/>
    <property type="match status" value="1"/>
</dbReference>
<dbReference type="SUPFAM" id="SSF49899">
    <property type="entry name" value="Concanavalin A-like lectins/glucanases"/>
    <property type="match status" value="1"/>
</dbReference>
<organism evidence="9 10">
    <name type="scientific">Cephus cinctus</name>
    <name type="common">Wheat stem sawfly</name>
    <dbReference type="NCBI Taxonomy" id="211228"/>
    <lineage>
        <taxon>Eukaryota</taxon>
        <taxon>Metazoa</taxon>
        <taxon>Ecdysozoa</taxon>
        <taxon>Arthropoda</taxon>
        <taxon>Hexapoda</taxon>
        <taxon>Insecta</taxon>
        <taxon>Pterygota</taxon>
        <taxon>Neoptera</taxon>
        <taxon>Endopterygota</taxon>
        <taxon>Hymenoptera</taxon>
        <taxon>Cephoidea</taxon>
        <taxon>Cephidae</taxon>
        <taxon>Cephus</taxon>
    </lineage>
</organism>
<keyword evidence="4" id="KW-0812">Transmembrane</keyword>
<proteinExistence type="predicted"/>
<feature type="domain" description="SMB" evidence="8">
    <location>
        <begin position="330"/>
        <end position="380"/>
    </location>
</feature>
<dbReference type="PANTHER" id="PTHR23282">
    <property type="entry name" value="APICAL ENDOSOMAL GLYCOPROTEIN PRECURSOR"/>
    <property type="match status" value="1"/>
</dbReference>
<dbReference type="SUPFAM" id="SSF90188">
    <property type="entry name" value="Somatomedin B domain"/>
    <property type="match status" value="1"/>
</dbReference>
<keyword evidence="1" id="KW-1015">Disulfide bond</keyword>
<feature type="compositionally biased region" description="Low complexity" evidence="3">
    <location>
        <begin position="411"/>
        <end position="427"/>
    </location>
</feature>
<keyword evidence="2" id="KW-0768">Sushi</keyword>
<dbReference type="InterPro" id="IPR000998">
    <property type="entry name" value="MAM_dom"/>
</dbReference>
<dbReference type="CDD" id="cd06263">
    <property type="entry name" value="MAM"/>
    <property type="match status" value="1"/>
</dbReference>
<keyword evidence="4" id="KW-1133">Transmembrane helix</keyword>
<evidence type="ECO:0000313" key="10">
    <source>
        <dbReference type="RefSeq" id="XP_015585526.1"/>
    </source>
</evidence>
<dbReference type="Gene3D" id="2.10.70.10">
    <property type="entry name" value="Complement Module, domain 1"/>
    <property type="match status" value="2"/>
</dbReference>
<name>A0AAJ7FCW0_CEPCN</name>
<dbReference type="CDD" id="cd00033">
    <property type="entry name" value="CCP"/>
    <property type="match status" value="2"/>
</dbReference>
<dbReference type="Pfam" id="PF00084">
    <property type="entry name" value="Sushi"/>
    <property type="match status" value="2"/>
</dbReference>
<dbReference type="PANTHER" id="PTHR23282:SF101">
    <property type="entry name" value="MAM DOMAIN-CONTAINING PROTEIN"/>
    <property type="match status" value="1"/>
</dbReference>
<dbReference type="InterPro" id="IPR035976">
    <property type="entry name" value="Sushi/SCR/CCP_sf"/>
</dbReference>
<dbReference type="RefSeq" id="XP_015585526.1">
    <property type="nucleotide sequence ID" value="XM_015730040.2"/>
</dbReference>
<dbReference type="PROSITE" id="PS00524">
    <property type="entry name" value="SMB_1"/>
    <property type="match status" value="1"/>
</dbReference>
<dbReference type="Proteomes" id="UP000694920">
    <property type="component" value="Unplaced"/>
</dbReference>
<dbReference type="PROSITE" id="PS50060">
    <property type="entry name" value="MAM_2"/>
    <property type="match status" value="1"/>
</dbReference>
<reference evidence="10" key="1">
    <citation type="submission" date="2025-08" db="UniProtKB">
        <authorList>
            <consortium name="RefSeq"/>
        </authorList>
    </citation>
    <scope>IDENTIFICATION</scope>
</reference>
<feature type="domain" description="Sushi" evidence="7">
    <location>
        <begin position="78"/>
        <end position="132"/>
    </location>
</feature>
<evidence type="ECO:0000256" key="4">
    <source>
        <dbReference type="SAM" id="Phobius"/>
    </source>
</evidence>